<protein>
    <submittedName>
        <fullName evidence="2">Uncharacterized protein</fullName>
    </submittedName>
</protein>
<proteinExistence type="predicted"/>
<feature type="non-terminal residue" evidence="2">
    <location>
        <position position="1"/>
    </location>
</feature>
<keyword evidence="3" id="KW-1185">Reference proteome</keyword>
<feature type="region of interest" description="Disordered" evidence="1">
    <location>
        <begin position="125"/>
        <end position="152"/>
    </location>
</feature>
<dbReference type="AlphaFoldDB" id="A0A8J5TLN1"/>
<gene>
    <name evidence="2" type="ORF">Hamer_G018083</name>
</gene>
<organism evidence="2 3">
    <name type="scientific">Homarus americanus</name>
    <name type="common">American lobster</name>
    <dbReference type="NCBI Taxonomy" id="6706"/>
    <lineage>
        <taxon>Eukaryota</taxon>
        <taxon>Metazoa</taxon>
        <taxon>Ecdysozoa</taxon>
        <taxon>Arthropoda</taxon>
        <taxon>Crustacea</taxon>
        <taxon>Multicrustacea</taxon>
        <taxon>Malacostraca</taxon>
        <taxon>Eumalacostraca</taxon>
        <taxon>Eucarida</taxon>
        <taxon>Decapoda</taxon>
        <taxon>Pleocyemata</taxon>
        <taxon>Astacidea</taxon>
        <taxon>Nephropoidea</taxon>
        <taxon>Nephropidae</taxon>
        <taxon>Homarus</taxon>
    </lineage>
</organism>
<accession>A0A8J5TLN1</accession>
<evidence type="ECO:0000313" key="3">
    <source>
        <dbReference type="Proteomes" id="UP000747542"/>
    </source>
</evidence>
<feature type="region of interest" description="Disordered" evidence="1">
    <location>
        <begin position="1"/>
        <end position="53"/>
    </location>
</feature>
<dbReference type="SUPFAM" id="SSF56219">
    <property type="entry name" value="DNase I-like"/>
    <property type="match status" value="1"/>
</dbReference>
<dbReference type="Proteomes" id="UP000747542">
    <property type="component" value="Unassembled WGS sequence"/>
</dbReference>
<feature type="compositionally biased region" description="Basic and acidic residues" evidence="1">
    <location>
        <begin position="169"/>
        <end position="178"/>
    </location>
</feature>
<name>A0A8J5TLN1_HOMAM</name>
<dbReference type="EMBL" id="JAHLQT010007025">
    <property type="protein sequence ID" value="KAG7174767.1"/>
    <property type="molecule type" value="Genomic_DNA"/>
</dbReference>
<dbReference type="InterPro" id="IPR036691">
    <property type="entry name" value="Endo/exonu/phosph_ase_sf"/>
</dbReference>
<dbReference type="Gene3D" id="3.60.10.10">
    <property type="entry name" value="Endonuclease/exonuclease/phosphatase"/>
    <property type="match status" value="1"/>
</dbReference>
<feature type="non-terminal residue" evidence="2">
    <location>
        <position position="206"/>
    </location>
</feature>
<evidence type="ECO:0000256" key="1">
    <source>
        <dbReference type="SAM" id="MobiDB-lite"/>
    </source>
</evidence>
<sequence length="206" mass="22777">QERQHPEESRKTPEIPPKTSGIPPPAPPLEQVPKKQPPHQRRGDNDRIAPPPCHLKITQWNGQGLSNKRHTVQAAAIAKNIDVFILQETQMSKDKQFRLPGYQQYSVSKGPNSHGSMILVRVTIPSSEKTQDSNRKTAQSFSPPPATRGSKSLGKALYRTLVRPNGQESQHDVSHDRTQGGCGTCSPKNAIYTRHSIINILCDTGT</sequence>
<reference evidence="2" key="1">
    <citation type="journal article" date="2021" name="Sci. Adv.">
        <title>The American lobster genome reveals insights on longevity, neural, and immune adaptations.</title>
        <authorList>
            <person name="Polinski J.M."/>
            <person name="Zimin A.V."/>
            <person name="Clark K.F."/>
            <person name="Kohn A.B."/>
            <person name="Sadowski N."/>
            <person name="Timp W."/>
            <person name="Ptitsyn A."/>
            <person name="Khanna P."/>
            <person name="Romanova D.Y."/>
            <person name="Williams P."/>
            <person name="Greenwood S.J."/>
            <person name="Moroz L.L."/>
            <person name="Walt D.R."/>
            <person name="Bodnar A.G."/>
        </authorList>
    </citation>
    <scope>NUCLEOTIDE SEQUENCE</scope>
    <source>
        <strain evidence="2">GMGI-L3</strain>
    </source>
</reference>
<feature type="region of interest" description="Disordered" evidence="1">
    <location>
        <begin position="164"/>
        <end position="183"/>
    </location>
</feature>
<feature type="compositionally biased region" description="Basic and acidic residues" evidence="1">
    <location>
        <begin position="1"/>
        <end position="13"/>
    </location>
</feature>
<evidence type="ECO:0000313" key="2">
    <source>
        <dbReference type="EMBL" id="KAG7174767.1"/>
    </source>
</evidence>
<comment type="caution">
    <text evidence="2">The sequence shown here is derived from an EMBL/GenBank/DDBJ whole genome shotgun (WGS) entry which is preliminary data.</text>
</comment>